<dbReference type="InterPro" id="IPR036465">
    <property type="entry name" value="vWFA_dom_sf"/>
</dbReference>
<sequence>MQFQHPVPVRWVLRFGQGQPISECDESINDIIDQISVDRWPVPQGHRPLRATGAALAVAVTLLEQCFPNTGARIMTFVGGACTYGPGAVVGEELKTPIRSWHTIKEDNAVFMKKATKFYDSLASRAVKNGHAIDIYSCALDQTGLLEMKNCFNSTGGHVVMGDSFNSSLFKQTYQRAFDKDAHGQLKMGFNATMEHGSAIAQGARGMVQFVTQYQHADGRKRIRVTTTCRSWADMATQQPNIAYGFDQAYSLLRKRSREYNDDPTCAVQLLVQVRSVNIKKTEKYRQILKAEYFPKFLIHIVVRNAIDNHANFVLSGPPEPVLLDTSSILPDRILLMDDYFHVLIYHGQTIAAWRKMNYHEDPQYATFKQLLEAPVSDATAILQERWPMPRYIVTEYEGSQARFLLSKVNPSLTHNNPYASEGGAPVFTDDVSLQVFMEHLKKLASSSST</sequence>
<evidence type="ECO:0000313" key="6">
    <source>
        <dbReference type="EMBL" id="ETN82218.1"/>
    </source>
</evidence>
<dbReference type="InterPro" id="IPR012990">
    <property type="entry name" value="Beta-sandwich_Sec23_24"/>
</dbReference>
<dbReference type="PANTHER" id="PTHR11141">
    <property type="entry name" value="PROTEIN TRANSPORT PROTEIN SEC23"/>
    <property type="match status" value="1"/>
</dbReference>
<comment type="similarity">
    <text evidence="2">Belongs to the SEC23/SEC24 family. SEC23 subfamily.</text>
</comment>
<proteinExistence type="inferred from homology"/>
<dbReference type="SUPFAM" id="SSF53300">
    <property type="entry name" value="vWA-like"/>
    <property type="match status" value="1"/>
</dbReference>
<dbReference type="PANTHER" id="PTHR11141:SF0">
    <property type="entry name" value="PROTEIN TRANSPORT PROTEIN SEC23"/>
    <property type="match status" value="1"/>
</dbReference>
<dbReference type="GO" id="GO:0090110">
    <property type="term" value="P:COPII-coated vesicle cargo loading"/>
    <property type="evidence" value="ECO:0007669"/>
    <property type="project" value="TreeGrafter"/>
</dbReference>
<dbReference type="Gene3D" id="1.20.120.730">
    <property type="entry name" value="Sec23/Sec24 helical domain"/>
    <property type="match status" value="1"/>
</dbReference>
<comment type="subcellular location">
    <subcellularLocation>
        <location evidence="2">Cytoplasmic vesicle</location>
        <location evidence="2">COPII-coated vesicle membrane</location>
        <topology evidence="2">Peripheral membrane protein</topology>
        <orientation evidence="2">Cytoplasmic side</orientation>
    </subcellularLocation>
    <subcellularLocation>
        <location evidence="2">Endoplasmic reticulum membrane</location>
        <topology evidence="2">Peripheral membrane protein</topology>
        <orientation evidence="2">Cytoplasmic side</orientation>
    </subcellularLocation>
</comment>
<dbReference type="GO" id="GO:0005789">
    <property type="term" value="C:endoplasmic reticulum membrane"/>
    <property type="evidence" value="ECO:0007669"/>
    <property type="project" value="UniProtKB-SubCell"/>
</dbReference>
<reference evidence="7" key="1">
    <citation type="journal article" date="2014" name="Nat. Genet.">
        <title>Genome of the human hookworm Necator americanus.</title>
        <authorList>
            <person name="Tang Y.T."/>
            <person name="Gao X."/>
            <person name="Rosa B.A."/>
            <person name="Abubucker S."/>
            <person name="Hallsworth-Pepin K."/>
            <person name="Martin J."/>
            <person name="Tyagi R."/>
            <person name="Heizer E."/>
            <person name="Zhang X."/>
            <person name="Bhonagiri-Palsikar V."/>
            <person name="Minx P."/>
            <person name="Warren W.C."/>
            <person name="Wang Q."/>
            <person name="Zhan B."/>
            <person name="Hotez P.J."/>
            <person name="Sternberg P.W."/>
            <person name="Dougall A."/>
            <person name="Gaze S.T."/>
            <person name="Mulvenna J."/>
            <person name="Sotillo J."/>
            <person name="Ranganathan S."/>
            <person name="Rabelo E.M."/>
            <person name="Wilson R.K."/>
            <person name="Felgner P.L."/>
            <person name="Bethony J."/>
            <person name="Hawdon J.M."/>
            <person name="Gasser R.B."/>
            <person name="Loukas A."/>
            <person name="Mitreva M."/>
        </authorList>
    </citation>
    <scope>NUCLEOTIDE SEQUENCE [LARGE SCALE GENOMIC DNA]</scope>
</reference>
<dbReference type="OrthoDB" id="10256289at2759"/>
<dbReference type="OMA" id="MPWNIIP"/>
<dbReference type="Pfam" id="PF04811">
    <property type="entry name" value="Sec23_trunk"/>
    <property type="match status" value="1"/>
</dbReference>
<keyword evidence="2" id="KW-0653">Protein transport</keyword>
<accession>W2TKA1</accession>
<evidence type="ECO:0000259" key="5">
    <source>
        <dbReference type="Pfam" id="PF08033"/>
    </source>
</evidence>
<keyword evidence="2" id="KW-0862">Zinc</keyword>
<dbReference type="InterPro" id="IPR036180">
    <property type="entry name" value="Gelsolin-like_dom_sf"/>
</dbReference>
<evidence type="ECO:0000256" key="2">
    <source>
        <dbReference type="RuleBase" id="RU365030"/>
    </source>
</evidence>
<keyword evidence="2" id="KW-0479">Metal-binding</keyword>
<keyword evidence="2" id="KW-0256">Endoplasmic reticulum</keyword>
<dbReference type="InterPro" id="IPR029006">
    <property type="entry name" value="ADF-H/Gelsolin-like_dom_sf"/>
</dbReference>
<feature type="domain" description="Sec23/Sec24 trunk" evidence="4">
    <location>
        <begin position="20"/>
        <end position="178"/>
    </location>
</feature>
<dbReference type="Gene3D" id="3.40.50.410">
    <property type="entry name" value="von Willebrand factor, type A domain"/>
    <property type="match status" value="1"/>
</dbReference>
<dbReference type="InterPro" id="IPR006896">
    <property type="entry name" value="Sec23/24_trunk_dom"/>
</dbReference>
<keyword evidence="2" id="KW-0931">ER-Golgi transport</keyword>
<evidence type="ECO:0000259" key="3">
    <source>
        <dbReference type="Pfam" id="PF00626"/>
    </source>
</evidence>
<evidence type="ECO:0000256" key="1">
    <source>
        <dbReference type="ARBA" id="ARBA00023329"/>
    </source>
</evidence>
<dbReference type="GO" id="GO:0006886">
    <property type="term" value="P:intracellular protein transport"/>
    <property type="evidence" value="ECO:0007669"/>
    <property type="project" value="InterPro"/>
</dbReference>
<dbReference type="InterPro" id="IPR007123">
    <property type="entry name" value="Gelsolin-like_dom"/>
</dbReference>
<name>W2TKA1_NECAM</name>
<organism evidence="6 7">
    <name type="scientific">Necator americanus</name>
    <name type="common">Human hookworm</name>
    <dbReference type="NCBI Taxonomy" id="51031"/>
    <lineage>
        <taxon>Eukaryota</taxon>
        <taxon>Metazoa</taxon>
        <taxon>Ecdysozoa</taxon>
        <taxon>Nematoda</taxon>
        <taxon>Chromadorea</taxon>
        <taxon>Rhabditida</taxon>
        <taxon>Rhabditina</taxon>
        <taxon>Rhabditomorpha</taxon>
        <taxon>Strongyloidea</taxon>
        <taxon>Ancylostomatidae</taxon>
        <taxon>Bunostominae</taxon>
        <taxon>Necator</taxon>
    </lineage>
</organism>
<dbReference type="Gene3D" id="3.40.20.10">
    <property type="entry name" value="Severin"/>
    <property type="match status" value="1"/>
</dbReference>
<dbReference type="KEGG" id="nai:NECAME_08092"/>
<dbReference type="AlphaFoldDB" id="W2TKA1"/>
<evidence type="ECO:0000259" key="4">
    <source>
        <dbReference type="Pfam" id="PF04811"/>
    </source>
</evidence>
<dbReference type="GO" id="GO:0046872">
    <property type="term" value="F:metal ion binding"/>
    <property type="evidence" value="ECO:0007669"/>
    <property type="project" value="UniProtKB-KW"/>
</dbReference>
<keyword evidence="2" id="KW-0472">Membrane</keyword>
<dbReference type="Gene3D" id="2.60.40.1670">
    <property type="entry name" value="beta-sandwich domain of Sec23/24"/>
    <property type="match status" value="1"/>
</dbReference>
<evidence type="ECO:0000313" key="7">
    <source>
        <dbReference type="Proteomes" id="UP000053676"/>
    </source>
</evidence>
<keyword evidence="1 2" id="KW-0968">Cytoplasmic vesicle</keyword>
<dbReference type="FunFam" id="3.40.20.10:FF:000003">
    <property type="entry name" value="Protein transport protein SEC23"/>
    <property type="match status" value="1"/>
</dbReference>
<dbReference type="Pfam" id="PF00626">
    <property type="entry name" value="Gelsolin"/>
    <property type="match status" value="1"/>
</dbReference>
<keyword evidence="2" id="KW-0963">Cytoplasm</keyword>
<gene>
    <name evidence="6" type="ORF">NECAME_08092</name>
</gene>
<feature type="domain" description="Sec23/Sec24 beta-sandwich" evidence="5">
    <location>
        <begin position="190"/>
        <end position="233"/>
    </location>
</feature>
<dbReference type="GO" id="GO:0030127">
    <property type="term" value="C:COPII vesicle coat"/>
    <property type="evidence" value="ECO:0007669"/>
    <property type="project" value="InterPro"/>
</dbReference>
<protein>
    <recommendedName>
        <fullName evidence="2">Protein transport protein SEC23</fullName>
    </recommendedName>
</protein>
<keyword evidence="2" id="KW-0813">Transport</keyword>
<dbReference type="Proteomes" id="UP000053676">
    <property type="component" value="Unassembled WGS sequence"/>
</dbReference>
<comment type="function">
    <text evidence="2">Component of the coat protein complex II (COPII) which promotes the formation of transport vesicles from the endoplasmic reticulum (ER). The coat has two main functions, the physical deformation of the endoplasmic reticulum membrane into vesicles and the selection of cargo molecules.</text>
</comment>
<dbReference type="GO" id="GO:0005096">
    <property type="term" value="F:GTPase activator activity"/>
    <property type="evidence" value="ECO:0007669"/>
    <property type="project" value="TreeGrafter"/>
</dbReference>
<dbReference type="EMBL" id="KI658534">
    <property type="protein sequence ID" value="ETN82218.1"/>
    <property type="molecule type" value="Genomic_DNA"/>
</dbReference>
<dbReference type="STRING" id="51031.W2TKA1"/>
<dbReference type="SUPFAM" id="SSF82754">
    <property type="entry name" value="C-terminal, gelsolin-like domain of Sec23/24"/>
    <property type="match status" value="1"/>
</dbReference>
<dbReference type="SUPFAM" id="SSF81995">
    <property type="entry name" value="beta-sandwich domain of Sec23/24"/>
    <property type="match status" value="1"/>
</dbReference>
<dbReference type="GO" id="GO:0070971">
    <property type="term" value="C:endoplasmic reticulum exit site"/>
    <property type="evidence" value="ECO:0007669"/>
    <property type="project" value="TreeGrafter"/>
</dbReference>
<dbReference type="Pfam" id="PF08033">
    <property type="entry name" value="Sec23_BS"/>
    <property type="match status" value="1"/>
</dbReference>
<dbReference type="InterPro" id="IPR037364">
    <property type="entry name" value="Sec23"/>
</dbReference>
<feature type="domain" description="Gelsolin-like" evidence="3">
    <location>
        <begin position="319"/>
        <end position="405"/>
    </location>
</feature>
<keyword evidence="7" id="KW-1185">Reference proteome</keyword>